<keyword evidence="1" id="KW-1133">Transmembrane helix</keyword>
<keyword evidence="1" id="KW-0472">Membrane</keyword>
<accession>A0A1H2T6E8</accession>
<evidence type="ECO:0000313" key="3">
    <source>
        <dbReference type="Proteomes" id="UP000243778"/>
    </source>
</evidence>
<dbReference type="AlphaFoldDB" id="A0A1H2T6E8"/>
<reference evidence="3" key="1">
    <citation type="submission" date="2016-10" db="EMBL/GenBank/DDBJ databases">
        <authorList>
            <person name="Varghese N."/>
            <person name="Submissions S."/>
        </authorList>
    </citation>
    <scope>NUCLEOTIDE SEQUENCE [LARGE SCALE GENOMIC DNA]</scope>
    <source>
        <strain evidence="3">NRRL B-59562</strain>
    </source>
</reference>
<name>A0A1H2T6E8_9PSED</name>
<dbReference type="EMBL" id="FNNU01000001">
    <property type="protein sequence ID" value="SDW39452.1"/>
    <property type="molecule type" value="Genomic_DNA"/>
</dbReference>
<keyword evidence="1" id="KW-0812">Transmembrane</keyword>
<evidence type="ECO:0000313" key="2">
    <source>
        <dbReference type="EMBL" id="SDW39452.1"/>
    </source>
</evidence>
<protein>
    <submittedName>
        <fullName evidence="2">Uncharacterized protein</fullName>
    </submittedName>
</protein>
<gene>
    <name evidence="2" type="ORF">SAMN05216287_0890</name>
</gene>
<sequence>MDAIPLALTTWALLIFVALVMWRQLLVPLNPRAMVLTTNFPLVSQYGARRSAAGTQGFTLYLCNFGEQPETVQDLMLRNQRHESLRLGEIRIEAGDIPTLIDPQQPICLRMLAIVPIDCPWEAIDEDFDGIEAELDDGSVLRLPNSEVQRIKSIARLLPHRHASPFSIS</sequence>
<evidence type="ECO:0000256" key="1">
    <source>
        <dbReference type="SAM" id="Phobius"/>
    </source>
</evidence>
<dbReference type="Proteomes" id="UP000243778">
    <property type="component" value="Unassembled WGS sequence"/>
</dbReference>
<feature type="transmembrane region" description="Helical" evidence="1">
    <location>
        <begin position="6"/>
        <end position="26"/>
    </location>
</feature>
<proteinExistence type="predicted"/>
<keyword evidence="3" id="KW-1185">Reference proteome</keyword>
<organism evidence="2 3">
    <name type="scientific">Pseudomonas kuykendallii</name>
    <dbReference type="NCBI Taxonomy" id="1007099"/>
    <lineage>
        <taxon>Bacteria</taxon>
        <taxon>Pseudomonadati</taxon>
        <taxon>Pseudomonadota</taxon>
        <taxon>Gammaproteobacteria</taxon>
        <taxon>Pseudomonadales</taxon>
        <taxon>Pseudomonadaceae</taxon>
        <taxon>Pseudomonas</taxon>
    </lineage>
</organism>